<dbReference type="Proteomes" id="UP001340816">
    <property type="component" value="Chromosome"/>
</dbReference>
<feature type="region of interest" description="Disordered" evidence="1">
    <location>
        <begin position="70"/>
        <end position="100"/>
    </location>
</feature>
<reference evidence="2 3" key="1">
    <citation type="submission" date="2022-10" db="EMBL/GenBank/DDBJ databases">
        <title>The complete genomes of actinobacterial strains from the NBC collection.</title>
        <authorList>
            <person name="Joergensen T.S."/>
            <person name="Alvarez Arevalo M."/>
            <person name="Sterndorff E.B."/>
            <person name="Faurdal D."/>
            <person name="Vuksanovic O."/>
            <person name="Mourched A.-S."/>
            <person name="Charusanti P."/>
            <person name="Shaw S."/>
            <person name="Blin K."/>
            <person name="Weber T."/>
        </authorList>
    </citation>
    <scope>NUCLEOTIDE SEQUENCE [LARGE SCALE GENOMIC DNA]</scope>
    <source>
        <strain evidence="2 3">NBC 01752</strain>
    </source>
</reference>
<evidence type="ECO:0000313" key="2">
    <source>
        <dbReference type="EMBL" id="WSD16543.1"/>
    </source>
</evidence>
<gene>
    <name evidence="2" type="ORF">OHB35_26705</name>
</gene>
<name>A0ABZ1HD65_STRPH</name>
<evidence type="ECO:0000256" key="1">
    <source>
        <dbReference type="SAM" id="MobiDB-lite"/>
    </source>
</evidence>
<dbReference type="EMBL" id="CP109135">
    <property type="protein sequence ID" value="WSD16543.1"/>
    <property type="molecule type" value="Genomic_DNA"/>
</dbReference>
<keyword evidence="3" id="KW-1185">Reference proteome</keyword>
<protein>
    <submittedName>
        <fullName evidence="2">Uncharacterized protein</fullName>
    </submittedName>
</protein>
<accession>A0ABZ1HD65</accession>
<sequence>MLRITSELPYLDQAGHVYVPLAGPARSCLKLNRHASRIWREALRRPVDLDTLPEPDRDFLLGLTRNGVLRTTPASATASRPVSGPASAPVPAPASPSEGV</sequence>
<feature type="compositionally biased region" description="Low complexity" evidence="1">
    <location>
        <begin position="78"/>
        <end position="87"/>
    </location>
</feature>
<dbReference type="RefSeq" id="WP_326760118.1">
    <property type="nucleotide sequence ID" value="NZ_CP109135.1"/>
</dbReference>
<evidence type="ECO:0000313" key="3">
    <source>
        <dbReference type="Proteomes" id="UP001340816"/>
    </source>
</evidence>
<proteinExistence type="predicted"/>
<organism evidence="2 3">
    <name type="scientific">Streptomyces phaeochromogenes</name>
    <dbReference type="NCBI Taxonomy" id="1923"/>
    <lineage>
        <taxon>Bacteria</taxon>
        <taxon>Bacillati</taxon>
        <taxon>Actinomycetota</taxon>
        <taxon>Actinomycetes</taxon>
        <taxon>Kitasatosporales</taxon>
        <taxon>Streptomycetaceae</taxon>
        <taxon>Streptomyces</taxon>
        <taxon>Streptomyces phaeochromogenes group</taxon>
    </lineage>
</organism>